<dbReference type="InterPro" id="IPR029039">
    <property type="entry name" value="Flavoprotein-like_sf"/>
</dbReference>
<sequence length="182" mass="19832">MNSPLIKILAISGSLRNRSSNSLLMRSMVEMAPRNANVTIYDELGLLPHFNPDLDGNDVPLEVNRWRNHLREADGVFICTPEYAKGVPGTLKNALDWVVSSGEFYNKPVAIVSASPHPSGGEIAHASLLGTLSMMNAIVAEDCSLKVPLITMKLSPDGSIIDEQTKFEAQKLMDSLIRVSSK</sequence>
<name>A0ABY6ZAI9_9BACL</name>
<evidence type="ECO:0000256" key="1">
    <source>
        <dbReference type="ARBA" id="ARBA00009428"/>
    </source>
</evidence>
<dbReference type="SUPFAM" id="SSF52218">
    <property type="entry name" value="Flavoproteins"/>
    <property type="match status" value="1"/>
</dbReference>
<proteinExistence type="inferred from homology"/>
<dbReference type="Proteomes" id="UP001164803">
    <property type="component" value="Chromosome"/>
</dbReference>
<dbReference type="InterPro" id="IPR005025">
    <property type="entry name" value="FMN_Rdtase-like_dom"/>
</dbReference>
<dbReference type="Gene3D" id="3.40.50.360">
    <property type="match status" value="1"/>
</dbReference>
<feature type="domain" description="NADPH-dependent FMN reductase-like" evidence="2">
    <location>
        <begin position="6"/>
        <end position="143"/>
    </location>
</feature>
<dbReference type="RefSeq" id="WP_268046918.1">
    <property type="nucleotide sequence ID" value="NZ_CP104064.1"/>
</dbReference>
<organism evidence="3 4">
    <name type="scientific">Alicyclobacillus dauci</name>
    <dbReference type="NCBI Taxonomy" id="1475485"/>
    <lineage>
        <taxon>Bacteria</taxon>
        <taxon>Bacillati</taxon>
        <taxon>Bacillota</taxon>
        <taxon>Bacilli</taxon>
        <taxon>Bacillales</taxon>
        <taxon>Alicyclobacillaceae</taxon>
        <taxon>Alicyclobacillus</taxon>
    </lineage>
</organism>
<dbReference type="PANTHER" id="PTHR30543:SF21">
    <property type="entry name" value="NAD(P)H-DEPENDENT FMN REDUCTASE LOT6"/>
    <property type="match status" value="1"/>
</dbReference>
<gene>
    <name evidence="3" type="ORF">NZD86_17240</name>
</gene>
<keyword evidence="4" id="KW-1185">Reference proteome</keyword>
<evidence type="ECO:0000259" key="2">
    <source>
        <dbReference type="Pfam" id="PF03358"/>
    </source>
</evidence>
<comment type="similarity">
    <text evidence="1">Belongs to the azoreductase type 2 family.</text>
</comment>
<evidence type="ECO:0000313" key="3">
    <source>
        <dbReference type="EMBL" id="WAH39254.1"/>
    </source>
</evidence>
<reference evidence="3" key="1">
    <citation type="submission" date="2022-08" db="EMBL/GenBank/DDBJ databases">
        <title>Alicyclobacillus dauci DSM2870, complete genome.</title>
        <authorList>
            <person name="Wang Q."/>
            <person name="Cai R."/>
            <person name="Wang Z."/>
        </authorList>
    </citation>
    <scope>NUCLEOTIDE SEQUENCE</scope>
    <source>
        <strain evidence="3">DSM 28700</strain>
    </source>
</reference>
<evidence type="ECO:0000313" key="4">
    <source>
        <dbReference type="Proteomes" id="UP001164803"/>
    </source>
</evidence>
<protein>
    <submittedName>
        <fullName evidence="3">NAD(P)H-dependent oxidoreductase</fullName>
    </submittedName>
</protein>
<dbReference type="PANTHER" id="PTHR30543">
    <property type="entry name" value="CHROMATE REDUCTASE"/>
    <property type="match status" value="1"/>
</dbReference>
<dbReference type="InterPro" id="IPR050712">
    <property type="entry name" value="NAD(P)H-dep_reductase"/>
</dbReference>
<dbReference type="Pfam" id="PF03358">
    <property type="entry name" value="FMN_red"/>
    <property type="match status" value="1"/>
</dbReference>
<accession>A0ABY6ZAI9</accession>
<dbReference type="EMBL" id="CP104064">
    <property type="protein sequence ID" value="WAH39254.1"/>
    <property type="molecule type" value="Genomic_DNA"/>
</dbReference>